<keyword evidence="1" id="KW-0472">Membrane</keyword>
<gene>
    <name evidence="3" type="ORF">RIMI_LOCUS4956807</name>
</gene>
<evidence type="ECO:0000313" key="3">
    <source>
        <dbReference type="EMBL" id="CAJ0932047.1"/>
    </source>
</evidence>
<sequence length="317" mass="35182">TLIVSIEDDIGKKKVKREILRISDAKPGSWRYGSAALQVEVEWKLLLEAVGAGGEHAYIAIDDIHIGHHRCHESASCDFEWGSCSWSNVRIPLMDTYDWDWTNGAAVNRPSAAPEKDRSLGSAEGHYAFVDTGALHMEGASAWLLSEHLSATAGSCFTFSYCTDNSAHFPRPRSSHVLDLSVGSEAAVVRGHLTFWTCLWVVRPRLCEVISRSVSLQIIFEVMKGTRPHTAIIALDNLTYTPDRLCNTVQIQKGTDNSGQTWAIVIGVIIVALCLLLIFLLYRRWRRSVQSAPSFPEQVDDIDGFDNVTYDIDSSNS</sequence>
<keyword evidence="1" id="KW-1133">Transmembrane helix</keyword>
<evidence type="ECO:0000313" key="4">
    <source>
        <dbReference type="Proteomes" id="UP001176940"/>
    </source>
</evidence>
<evidence type="ECO:0000256" key="1">
    <source>
        <dbReference type="SAM" id="Phobius"/>
    </source>
</evidence>
<dbReference type="EMBL" id="CAUEEQ010008241">
    <property type="protein sequence ID" value="CAJ0932047.1"/>
    <property type="molecule type" value="Genomic_DNA"/>
</dbReference>
<comment type="caution">
    <text evidence="3">The sequence shown here is derived from an EMBL/GenBank/DDBJ whole genome shotgun (WGS) entry which is preliminary data.</text>
</comment>
<accession>A0ABN9L3A3</accession>
<dbReference type="SMART" id="SM00137">
    <property type="entry name" value="MAM"/>
    <property type="match status" value="1"/>
</dbReference>
<keyword evidence="4" id="KW-1185">Reference proteome</keyword>
<feature type="transmembrane region" description="Helical" evidence="1">
    <location>
        <begin position="262"/>
        <end position="282"/>
    </location>
</feature>
<dbReference type="PANTHER" id="PTHR23282:SF101">
    <property type="entry name" value="MAM DOMAIN-CONTAINING PROTEIN"/>
    <property type="match status" value="1"/>
</dbReference>
<keyword evidence="1" id="KW-0812">Transmembrane</keyword>
<proteinExistence type="predicted"/>
<feature type="non-terminal residue" evidence="3">
    <location>
        <position position="1"/>
    </location>
</feature>
<dbReference type="InterPro" id="IPR013320">
    <property type="entry name" value="ConA-like_dom_sf"/>
</dbReference>
<dbReference type="SUPFAM" id="SSF49899">
    <property type="entry name" value="Concanavalin A-like lectins/glucanases"/>
    <property type="match status" value="1"/>
</dbReference>
<dbReference type="Gene3D" id="2.60.120.200">
    <property type="match status" value="2"/>
</dbReference>
<dbReference type="Pfam" id="PF00629">
    <property type="entry name" value="MAM"/>
    <property type="match status" value="2"/>
</dbReference>
<reference evidence="3" key="1">
    <citation type="submission" date="2023-07" db="EMBL/GenBank/DDBJ databases">
        <authorList>
            <person name="Stuckert A."/>
        </authorList>
    </citation>
    <scope>NUCLEOTIDE SEQUENCE</scope>
</reference>
<dbReference type="CDD" id="cd06263">
    <property type="entry name" value="MAM"/>
    <property type="match status" value="1"/>
</dbReference>
<feature type="domain" description="MAM" evidence="2">
    <location>
        <begin position="1"/>
        <end position="73"/>
    </location>
</feature>
<dbReference type="InterPro" id="IPR000998">
    <property type="entry name" value="MAM_dom"/>
</dbReference>
<organism evidence="3 4">
    <name type="scientific">Ranitomeya imitator</name>
    <name type="common">mimic poison frog</name>
    <dbReference type="NCBI Taxonomy" id="111125"/>
    <lineage>
        <taxon>Eukaryota</taxon>
        <taxon>Metazoa</taxon>
        <taxon>Chordata</taxon>
        <taxon>Craniata</taxon>
        <taxon>Vertebrata</taxon>
        <taxon>Euteleostomi</taxon>
        <taxon>Amphibia</taxon>
        <taxon>Batrachia</taxon>
        <taxon>Anura</taxon>
        <taxon>Neobatrachia</taxon>
        <taxon>Hyloidea</taxon>
        <taxon>Dendrobatidae</taxon>
        <taxon>Dendrobatinae</taxon>
        <taxon>Ranitomeya</taxon>
    </lineage>
</organism>
<dbReference type="PANTHER" id="PTHR23282">
    <property type="entry name" value="APICAL ENDOSOMAL GLYCOPROTEIN PRECURSOR"/>
    <property type="match status" value="1"/>
</dbReference>
<dbReference type="PROSITE" id="PS50060">
    <property type="entry name" value="MAM_2"/>
    <property type="match status" value="2"/>
</dbReference>
<evidence type="ECO:0000259" key="2">
    <source>
        <dbReference type="PROSITE" id="PS50060"/>
    </source>
</evidence>
<protein>
    <recommendedName>
        <fullName evidence="2">MAM domain-containing protein</fullName>
    </recommendedName>
</protein>
<dbReference type="InterPro" id="IPR051560">
    <property type="entry name" value="MAM_domain-containing"/>
</dbReference>
<feature type="domain" description="MAM" evidence="2">
    <location>
        <begin position="75"/>
        <end position="248"/>
    </location>
</feature>
<dbReference type="Proteomes" id="UP001176940">
    <property type="component" value="Unassembled WGS sequence"/>
</dbReference>
<name>A0ABN9L3A3_9NEOB</name>